<dbReference type="STRING" id="1348853.LK12_17845"/>
<dbReference type="InterPro" id="IPR004360">
    <property type="entry name" value="Glyas_Fos-R_dOase_dom"/>
</dbReference>
<evidence type="ECO:0000256" key="2">
    <source>
        <dbReference type="ARBA" id="ARBA00001954"/>
    </source>
</evidence>
<dbReference type="InterPro" id="IPR037523">
    <property type="entry name" value="VOC_core"/>
</dbReference>
<keyword evidence="7" id="KW-0479">Metal-binding</keyword>
<dbReference type="PANTHER" id="PTHR21366">
    <property type="entry name" value="GLYOXALASE FAMILY PROTEIN"/>
    <property type="match status" value="1"/>
</dbReference>
<evidence type="ECO:0000256" key="10">
    <source>
        <dbReference type="ARBA" id="ARBA00022964"/>
    </source>
</evidence>
<dbReference type="NCBIfam" id="TIGR03211">
    <property type="entry name" value="catechol_2_3"/>
    <property type="match status" value="1"/>
</dbReference>
<evidence type="ECO:0000256" key="8">
    <source>
        <dbReference type="ARBA" id="ARBA00022737"/>
    </source>
</evidence>
<comment type="catalytic activity">
    <reaction evidence="1">
        <text>catechol + O2 = (2Z,4E)-2-hydroxy-6-oxohexa-2,4-dienoate + H(+)</text>
        <dbReference type="Rhea" id="RHEA:17337"/>
        <dbReference type="ChEBI" id="CHEBI:15378"/>
        <dbReference type="ChEBI" id="CHEBI:15379"/>
        <dbReference type="ChEBI" id="CHEBI:18135"/>
        <dbReference type="ChEBI" id="CHEBI:71198"/>
        <dbReference type="EC" id="1.13.11.2"/>
    </reaction>
</comment>
<feature type="domain" description="VOC" evidence="16">
    <location>
        <begin position="150"/>
        <end position="270"/>
    </location>
</feature>
<dbReference type="PROSITE" id="PS00082">
    <property type="entry name" value="EXTRADIOL_DIOXYGENAS"/>
    <property type="match status" value="1"/>
</dbReference>
<evidence type="ECO:0000256" key="3">
    <source>
        <dbReference type="ARBA" id="ARBA00008784"/>
    </source>
</evidence>
<protein>
    <recommendedName>
        <fullName evidence="6">Metapyrocatechase</fullName>
        <ecNumber evidence="5">1.13.11.2</ecNumber>
    </recommendedName>
    <alternativeName>
        <fullName evidence="14">CatO2ase</fullName>
    </alternativeName>
    <alternativeName>
        <fullName evidence="13">Catechol 2,3-dioxygenase</fullName>
    </alternativeName>
</protein>
<evidence type="ECO:0000256" key="4">
    <source>
        <dbReference type="ARBA" id="ARBA00011881"/>
    </source>
</evidence>
<evidence type="ECO:0000256" key="9">
    <source>
        <dbReference type="ARBA" id="ARBA00022797"/>
    </source>
</evidence>
<keyword evidence="18" id="KW-1185">Reference proteome</keyword>
<evidence type="ECO:0000256" key="11">
    <source>
        <dbReference type="ARBA" id="ARBA00023002"/>
    </source>
</evidence>
<reference evidence="17 18" key="1">
    <citation type="submission" date="2014-10" db="EMBL/GenBank/DDBJ databases">
        <title>Genome sequence of Novosphingobium malaysiense MUSC 273(T).</title>
        <authorList>
            <person name="Lee L.-H."/>
        </authorList>
    </citation>
    <scope>NUCLEOTIDE SEQUENCE [LARGE SCALE GENOMIC DNA]</scope>
    <source>
        <strain evidence="17 18">MUSC 273</strain>
    </source>
</reference>
<comment type="cofactor">
    <cofactor evidence="2 15">
        <name>Fe(2+)</name>
        <dbReference type="ChEBI" id="CHEBI:29033"/>
    </cofactor>
</comment>
<proteinExistence type="inferred from homology"/>
<sequence>MGMSGVLRPGHAAIKVLDLDEAVHFYTNVLGMLETGRDSFGRVYFKAWDERDHNSLVLRQSDRAGLDFFGFKVRDEASLDKLESNLRAWGISTERVAAGEMLATGERVRFESPSGHLLELYAEKKHVGTPMGNRNPDPWPQGLKGIAPIRMDHSFLAGGDVAKTEKLFTEVLDFYVTERILLDDGVTSAAVFLSCSTKSHDIAFGLHPEPGRLHHVSYRLESWEQVLRAADIMSMNKVSIDIAPTRHGVTRGATVYAFDPSGNRFETFSGGYETYPDAEPIEWTFEEMGSAVFFHERNVDPLFFETTT</sequence>
<dbReference type="SUPFAM" id="SSF54593">
    <property type="entry name" value="Glyoxalase/Bleomycin resistance protein/Dihydroxybiphenyl dioxygenase"/>
    <property type="match status" value="1"/>
</dbReference>
<accession>A0A0B1ZFE8</accession>
<dbReference type="InterPro" id="IPR050383">
    <property type="entry name" value="GlyoxalaseI/FosfomycinResist"/>
</dbReference>
<keyword evidence="9 15" id="KW-0058">Aromatic hydrocarbons catabolism</keyword>
<dbReference type="OrthoDB" id="9803142at2"/>
<evidence type="ECO:0000256" key="12">
    <source>
        <dbReference type="ARBA" id="ARBA00023004"/>
    </source>
</evidence>
<dbReference type="GO" id="GO:0018577">
    <property type="term" value="F:catechol 2,3-dioxygenase activity"/>
    <property type="evidence" value="ECO:0007669"/>
    <property type="project" value="UniProtKB-EC"/>
</dbReference>
<evidence type="ECO:0000256" key="15">
    <source>
        <dbReference type="RuleBase" id="RU000683"/>
    </source>
</evidence>
<dbReference type="AlphaFoldDB" id="A0A0B1ZFE8"/>
<evidence type="ECO:0000256" key="1">
    <source>
        <dbReference type="ARBA" id="ARBA00000163"/>
    </source>
</evidence>
<dbReference type="InterPro" id="IPR017624">
    <property type="entry name" value="Catechol_2-3_dOase"/>
</dbReference>
<organism evidence="17 18">
    <name type="scientific">Novosphingobium malaysiense</name>
    <dbReference type="NCBI Taxonomy" id="1348853"/>
    <lineage>
        <taxon>Bacteria</taxon>
        <taxon>Pseudomonadati</taxon>
        <taxon>Pseudomonadota</taxon>
        <taxon>Alphaproteobacteria</taxon>
        <taxon>Sphingomonadales</taxon>
        <taxon>Sphingomonadaceae</taxon>
        <taxon>Novosphingobium</taxon>
    </lineage>
</organism>
<keyword evidence="12 15" id="KW-0408">Iron</keyword>
<evidence type="ECO:0000256" key="14">
    <source>
        <dbReference type="ARBA" id="ARBA00031146"/>
    </source>
</evidence>
<comment type="similarity">
    <text evidence="3 15">Belongs to the extradiol ring-cleavage dioxygenase family.</text>
</comment>
<gene>
    <name evidence="17" type="ORF">LK12_17845</name>
</gene>
<evidence type="ECO:0000256" key="5">
    <source>
        <dbReference type="ARBA" id="ARBA00013117"/>
    </source>
</evidence>
<evidence type="ECO:0000313" key="17">
    <source>
        <dbReference type="EMBL" id="KHK89791.1"/>
    </source>
</evidence>
<dbReference type="EC" id="1.13.11.2" evidence="5"/>
<keyword evidence="10 15" id="KW-0223">Dioxygenase</keyword>
<dbReference type="InterPro" id="IPR054560">
    <property type="entry name" value="XylE-like_N"/>
</dbReference>
<dbReference type="PROSITE" id="PS51819">
    <property type="entry name" value="VOC"/>
    <property type="match status" value="2"/>
</dbReference>
<dbReference type="InterPro" id="IPR000486">
    <property type="entry name" value="Xdiol_ring_cleave_dOase_1/2"/>
</dbReference>
<evidence type="ECO:0000259" key="16">
    <source>
        <dbReference type="PROSITE" id="PS51819"/>
    </source>
</evidence>
<dbReference type="GO" id="GO:0008198">
    <property type="term" value="F:ferrous iron binding"/>
    <property type="evidence" value="ECO:0007669"/>
    <property type="project" value="InterPro"/>
</dbReference>
<evidence type="ECO:0000256" key="6">
    <source>
        <dbReference type="ARBA" id="ARBA00022190"/>
    </source>
</evidence>
<dbReference type="EMBL" id="JTDI01000006">
    <property type="protein sequence ID" value="KHK89791.1"/>
    <property type="molecule type" value="Genomic_DNA"/>
</dbReference>
<evidence type="ECO:0000256" key="7">
    <source>
        <dbReference type="ARBA" id="ARBA00022723"/>
    </source>
</evidence>
<keyword evidence="11 15" id="KW-0560">Oxidoreductase</keyword>
<dbReference type="Gene3D" id="3.10.180.10">
    <property type="entry name" value="2,3-Dihydroxybiphenyl 1,2-Dioxygenase, domain 1"/>
    <property type="match status" value="2"/>
</dbReference>
<dbReference type="Pfam" id="PF22247">
    <property type="entry name" value="Diox-like_N"/>
    <property type="match status" value="1"/>
</dbReference>
<comment type="caution">
    <text evidence="17">The sequence shown here is derived from an EMBL/GenBank/DDBJ whole genome shotgun (WGS) entry which is preliminary data.</text>
</comment>
<evidence type="ECO:0000256" key="13">
    <source>
        <dbReference type="ARBA" id="ARBA00030369"/>
    </source>
</evidence>
<name>A0A0B1ZFE8_9SPHN</name>
<dbReference type="Proteomes" id="UP000031057">
    <property type="component" value="Unassembled WGS sequence"/>
</dbReference>
<feature type="domain" description="VOC" evidence="16">
    <location>
        <begin position="8"/>
        <end position="123"/>
    </location>
</feature>
<keyword evidence="8" id="KW-0677">Repeat</keyword>
<dbReference type="Pfam" id="PF00903">
    <property type="entry name" value="Glyoxalase"/>
    <property type="match status" value="1"/>
</dbReference>
<evidence type="ECO:0000313" key="18">
    <source>
        <dbReference type="Proteomes" id="UP000031057"/>
    </source>
</evidence>
<comment type="subunit">
    <text evidence="4">Homotetramer.</text>
</comment>
<dbReference type="InterPro" id="IPR029068">
    <property type="entry name" value="Glyas_Bleomycin-R_OHBP_Dase"/>
</dbReference>